<protein>
    <submittedName>
        <fullName evidence="3">Uncharacterized protein</fullName>
    </submittedName>
</protein>
<sequence length="830" mass="94215">MESSPGNVDSVDPLSRTGEERENKETEKPAEEKDARPIEAKDYTLFETLCDTVLSSLALLQNSITELLDFKDQLMNHALPTSLLAHLVIITGRLFRSVSDMYTPTTELVRLVRFYATPWEQKKEILNLLYADHERKKHQLDVAVRRLQLIDGHARWIARERQILNWEKLFGKLMTAKTHGRRWKFRVEYLKRKGVISLESQQFMGSSIKSEMRNGQIGSELNIVSKVTESRQSLISSEDQEADTGKGNENEEEKTDDSDLEETKAPMESFPLEGESTFLKIDTIDRETQTEGQTEEQGTWTGDPLQHRFLCVTVSKFYGPFEQGLSCQLIYQQECHQIQLIQDPENKQNRKSRKQVKINTDKQDLPATGSTPGILKTSEVTKSDFAKSALESVLIGTCGAKFEMVLSGDKEDSSMLKVLLFREQQGVIAEGEFRLPEDLQMGQKHRSNIEIQLFTPKSSRLAARTIAALYISLHLEEMEEFMWKDQSTEAWSLEELVLDATGIDLKETSQVELENCIKKPELRECCTSAMSWVSSSHEKSGLVPEEEVQLLIEEHNLQLAQLQETHEKQLWNLLESLRSNTTTNSVLHQTSMSDMPERLLRSENAQLTTESQHNGTETKDRWIFNRSARDPRSSLVSPKSPQKSAAKKQQKMSVTESLLLKRKLPQDDPSLHLADKYSADLIRVLQVEFPEPYLDTFPNYLCNAVKTVKRAFHSSLEQIGFYEICFPALFMPMKIGQVFTPKARLYFHPSGSAGFFRLTQAPSVISLPTLCSSTRMSVLNLLNPKVTLPISPATEGNHTSTENEMLVNKLVSGASTINQAWTDSEGKPQD</sequence>
<dbReference type="STRING" id="137246.A0A401SKM3"/>
<reference evidence="3 4" key="1">
    <citation type="journal article" date="2018" name="Nat. Ecol. Evol.">
        <title>Shark genomes provide insights into elasmobranch evolution and the origin of vertebrates.</title>
        <authorList>
            <person name="Hara Y"/>
            <person name="Yamaguchi K"/>
            <person name="Onimaru K"/>
            <person name="Kadota M"/>
            <person name="Koyanagi M"/>
            <person name="Keeley SD"/>
            <person name="Tatsumi K"/>
            <person name="Tanaka K"/>
            <person name="Motone F"/>
            <person name="Kageyama Y"/>
            <person name="Nozu R"/>
            <person name="Adachi N"/>
            <person name="Nishimura O"/>
            <person name="Nakagawa R"/>
            <person name="Tanegashima C"/>
            <person name="Kiyatake I"/>
            <person name="Matsumoto R"/>
            <person name="Murakumo K"/>
            <person name="Nishida K"/>
            <person name="Terakita A"/>
            <person name="Kuratani S"/>
            <person name="Sato K"/>
            <person name="Hyodo S Kuraku.S."/>
        </authorList>
    </citation>
    <scope>NUCLEOTIDE SEQUENCE [LARGE SCALE GENOMIC DNA]</scope>
</reference>
<dbReference type="Proteomes" id="UP000287033">
    <property type="component" value="Unassembled WGS sequence"/>
</dbReference>
<name>A0A401SKM3_CHIPU</name>
<organism evidence="3 4">
    <name type="scientific">Chiloscyllium punctatum</name>
    <name type="common">Brownbanded bambooshark</name>
    <name type="synonym">Hemiscyllium punctatum</name>
    <dbReference type="NCBI Taxonomy" id="137246"/>
    <lineage>
        <taxon>Eukaryota</taxon>
        <taxon>Metazoa</taxon>
        <taxon>Chordata</taxon>
        <taxon>Craniata</taxon>
        <taxon>Vertebrata</taxon>
        <taxon>Chondrichthyes</taxon>
        <taxon>Elasmobranchii</taxon>
        <taxon>Galeomorphii</taxon>
        <taxon>Galeoidea</taxon>
        <taxon>Orectolobiformes</taxon>
        <taxon>Hemiscylliidae</taxon>
        <taxon>Chiloscyllium</taxon>
    </lineage>
</organism>
<feature type="coiled-coil region" evidence="1">
    <location>
        <begin position="545"/>
        <end position="572"/>
    </location>
</feature>
<evidence type="ECO:0000256" key="2">
    <source>
        <dbReference type="SAM" id="MobiDB-lite"/>
    </source>
</evidence>
<keyword evidence="1" id="KW-0175">Coiled coil</keyword>
<feature type="region of interest" description="Disordered" evidence="2">
    <location>
        <begin position="232"/>
        <end position="274"/>
    </location>
</feature>
<evidence type="ECO:0000313" key="3">
    <source>
        <dbReference type="EMBL" id="GCC30928.1"/>
    </source>
</evidence>
<feature type="region of interest" description="Disordered" evidence="2">
    <location>
        <begin position="630"/>
        <end position="651"/>
    </location>
</feature>
<feature type="region of interest" description="Disordered" evidence="2">
    <location>
        <begin position="344"/>
        <end position="373"/>
    </location>
</feature>
<accession>A0A401SKM3</accession>
<feature type="compositionally biased region" description="Acidic residues" evidence="2">
    <location>
        <begin position="250"/>
        <end position="260"/>
    </location>
</feature>
<proteinExistence type="predicted"/>
<evidence type="ECO:0000256" key="1">
    <source>
        <dbReference type="SAM" id="Coils"/>
    </source>
</evidence>
<dbReference type="EMBL" id="BEZZ01000332">
    <property type="protein sequence ID" value="GCC30928.1"/>
    <property type="molecule type" value="Genomic_DNA"/>
</dbReference>
<feature type="compositionally biased region" description="Basic and acidic residues" evidence="2">
    <location>
        <begin position="17"/>
        <end position="36"/>
    </location>
</feature>
<keyword evidence="4" id="KW-1185">Reference proteome</keyword>
<feature type="region of interest" description="Disordered" evidence="2">
    <location>
        <begin position="1"/>
        <end position="36"/>
    </location>
</feature>
<comment type="caution">
    <text evidence="3">The sequence shown here is derived from an EMBL/GenBank/DDBJ whole genome shotgun (WGS) entry which is preliminary data.</text>
</comment>
<dbReference type="AlphaFoldDB" id="A0A401SKM3"/>
<dbReference type="OrthoDB" id="2157345at2759"/>
<evidence type="ECO:0000313" key="4">
    <source>
        <dbReference type="Proteomes" id="UP000287033"/>
    </source>
</evidence>
<gene>
    <name evidence="3" type="ORF">chiPu_0009382</name>
</gene>